<dbReference type="AlphaFoldDB" id="A0AAE3A9P2"/>
<evidence type="ECO:0000313" key="11">
    <source>
        <dbReference type="Proteomes" id="UP001198220"/>
    </source>
</evidence>
<keyword evidence="7" id="KW-1278">Translocase</keyword>
<evidence type="ECO:0000259" key="9">
    <source>
        <dbReference type="PROSITE" id="PS50893"/>
    </source>
</evidence>
<keyword evidence="6 10" id="KW-0067">ATP-binding</keyword>
<keyword evidence="11" id="KW-1185">Reference proteome</keyword>
<evidence type="ECO:0000256" key="3">
    <source>
        <dbReference type="ARBA" id="ARBA00022448"/>
    </source>
</evidence>
<keyword evidence="5" id="KW-0547">Nucleotide-binding</keyword>
<dbReference type="InterPro" id="IPR027417">
    <property type="entry name" value="P-loop_NTPase"/>
</dbReference>
<dbReference type="Proteomes" id="UP001198220">
    <property type="component" value="Unassembled WGS sequence"/>
</dbReference>
<dbReference type="GO" id="GO:0016887">
    <property type="term" value="F:ATP hydrolysis activity"/>
    <property type="evidence" value="ECO:0007669"/>
    <property type="project" value="InterPro"/>
</dbReference>
<dbReference type="FunFam" id="3.40.50.300:FF:000224">
    <property type="entry name" value="Energy-coupling factor transporter ATP-binding protein EcfA"/>
    <property type="match status" value="2"/>
</dbReference>
<reference evidence="10 11" key="1">
    <citation type="submission" date="2021-10" db="EMBL/GenBank/DDBJ databases">
        <title>Anaerobic single-cell dispensing facilitates the cultivation of human gut bacteria.</title>
        <authorList>
            <person name="Afrizal A."/>
        </authorList>
    </citation>
    <scope>NUCLEOTIDE SEQUENCE [LARGE SCALE GENOMIC DNA]</scope>
    <source>
        <strain evidence="10 11">CLA-AA-H276</strain>
    </source>
</reference>
<comment type="similarity">
    <text evidence="2">Belongs to the ABC transporter superfamily.</text>
</comment>
<keyword evidence="3" id="KW-0813">Transport</keyword>
<keyword evidence="4" id="KW-1003">Cell membrane</keyword>
<dbReference type="RefSeq" id="WP_308459784.1">
    <property type="nucleotide sequence ID" value="NZ_JAJEPS010000013.1"/>
</dbReference>
<dbReference type="SMART" id="SM00382">
    <property type="entry name" value="AAA"/>
    <property type="match status" value="2"/>
</dbReference>
<evidence type="ECO:0000256" key="6">
    <source>
        <dbReference type="ARBA" id="ARBA00022840"/>
    </source>
</evidence>
<keyword evidence="8" id="KW-0472">Membrane</keyword>
<dbReference type="GO" id="GO:0042626">
    <property type="term" value="F:ATPase-coupled transmembrane transporter activity"/>
    <property type="evidence" value="ECO:0007669"/>
    <property type="project" value="TreeGrafter"/>
</dbReference>
<evidence type="ECO:0000313" key="10">
    <source>
        <dbReference type="EMBL" id="MCC2127003.1"/>
    </source>
</evidence>
<dbReference type="InterPro" id="IPR003439">
    <property type="entry name" value="ABC_transporter-like_ATP-bd"/>
</dbReference>
<evidence type="ECO:0000256" key="8">
    <source>
        <dbReference type="ARBA" id="ARBA00023136"/>
    </source>
</evidence>
<dbReference type="Gene3D" id="3.40.50.300">
    <property type="entry name" value="P-loop containing nucleotide triphosphate hydrolases"/>
    <property type="match status" value="2"/>
</dbReference>
<name>A0AAE3A9P2_9FIRM</name>
<evidence type="ECO:0000256" key="1">
    <source>
        <dbReference type="ARBA" id="ARBA00004202"/>
    </source>
</evidence>
<dbReference type="SUPFAM" id="SSF52540">
    <property type="entry name" value="P-loop containing nucleoside triphosphate hydrolases"/>
    <property type="match status" value="2"/>
</dbReference>
<dbReference type="NCBIfam" id="NF010167">
    <property type="entry name" value="PRK13648.1"/>
    <property type="match status" value="2"/>
</dbReference>
<gene>
    <name evidence="10" type="ORF">LKD36_12585</name>
</gene>
<feature type="domain" description="ABC transporter" evidence="9">
    <location>
        <begin position="305"/>
        <end position="537"/>
    </location>
</feature>
<dbReference type="EMBL" id="JAJEPS010000013">
    <property type="protein sequence ID" value="MCC2127003.1"/>
    <property type="molecule type" value="Genomic_DNA"/>
</dbReference>
<evidence type="ECO:0000256" key="4">
    <source>
        <dbReference type="ARBA" id="ARBA00022475"/>
    </source>
</evidence>
<comment type="subcellular location">
    <subcellularLocation>
        <location evidence="1">Cell membrane</location>
        <topology evidence="1">Peripheral membrane protein</topology>
    </subcellularLocation>
</comment>
<accession>A0AAE3A9P2</accession>
<dbReference type="GO" id="GO:0043190">
    <property type="term" value="C:ATP-binding cassette (ABC) transporter complex"/>
    <property type="evidence" value="ECO:0007669"/>
    <property type="project" value="TreeGrafter"/>
</dbReference>
<dbReference type="PROSITE" id="PS50893">
    <property type="entry name" value="ABC_TRANSPORTER_2"/>
    <property type="match status" value="2"/>
</dbReference>
<dbReference type="PROSITE" id="PS00211">
    <property type="entry name" value="ABC_TRANSPORTER_1"/>
    <property type="match status" value="1"/>
</dbReference>
<protein>
    <submittedName>
        <fullName evidence="10">Energy-coupling factor ABC transporter ATP-binding protein</fullName>
    </submittedName>
</protein>
<comment type="caution">
    <text evidence="10">The sequence shown here is derived from an EMBL/GenBank/DDBJ whole genome shotgun (WGS) entry which is preliminary data.</text>
</comment>
<evidence type="ECO:0000256" key="7">
    <source>
        <dbReference type="ARBA" id="ARBA00022967"/>
    </source>
</evidence>
<sequence>MTYIKAEHLKYRYPNTKKLALDDLNFEIEKGSFIGIAGKNGAGKSTLCQAFSGLVPQFFKGAYGGTIMIGDQEASKTPVSRLCRTAGLVFQNPFNQLSGAKETVFEEIAFGLQNFGVPKEEMIQRVNEALELLDISAYRDRNPFDLSGGQMQRVALAGILAMKPEVIILDEPTSQLDPAGSEEVFASVDKLAKSGITIIMVEQKLEKLAEYCDKILLLHEGKQIAFDTPDRIFSRDDLKEYGVNPPAYTRVCRLLGIRKENGCYPASLKDTLERKNEFPDEETFQKFLADSTTGVSDKDAGKEVFRIDHLGFQYLEQIPVLKDVNLVLDDRSTAIIGQNGAGKTTLVKLLKGLLKPVSGSIYYGGEDISGKTVAMLAGEVGYVFQNPDDQIFKYHVMDEVMFGPLNIGMSREEAEQKSLAALKTVGLQHLAKENPYDLELSERKLVAIASVLAMNTKVLILDEPTIAQDWEGRNVIRNIIQSLRKEGKTVLAILHDMDFVAESFERVIVMAHGEVLADGTREEVFAQKEVLEKARIEQPYLTRLCRMLGYERLYFSLKEGGQEEAI</sequence>
<dbReference type="InterPro" id="IPR003593">
    <property type="entry name" value="AAA+_ATPase"/>
</dbReference>
<organism evidence="10 11">
    <name type="scientific">Hominiventricola filiformis</name>
    <dbReference type="NCBI Taxonomy" id="2885352"/>
    <lineage>
        <taxon>Bacteria</taxon>
        <taxon>Bacillati</taxon>
        <taxon>Bacillota</taxon>
        <taxon>Clostridia</taxon>
        <taxon>Lachnospirales</taxon>
        <taxon>Lachnospiraceae</taxon>
        <taxon>Hominiventricola</taxon>
    </lineage>
</organism>
<feature type="domain" description="ABC transporter" evidence="9">
    <location>
        <begin position="4"/>
        <end position="245"/>
    </location>
</feature>
<proteinExistence type="inferred from homology"/>
<dbReference type="CDD" id="cd03225">
    <property type="entry name" value="ABC_cobalt_CbiO_domain1"/>
    <property type="match status" value="2"/>
</dbReference>
<dbReference type="GO" id="GO:0005524">
    <property type="term" value="F:ATP binding"/>
    <property type="evidence" value="ECO:0007669"/>
    <property type="project" value="UniProtKB-KW"/>
</dbReference>
<dbReference type="InterPro" id="IPR050095">
    <property type="entry name" value="ECF_ABC_transporter_ATP-bd"/>
</dbReference>
<dbReference type="InterPro" id="IPR015856">
    <property type="entry name" value="ABC_transpr_CbiO/EcfA_su"/>
</dbReference>
<dbReference type="InterPro" id="IPR017871">
    <property type="entry name" value="ABC_transporter-like_CS"/>
</dbReference>
<dbReference type="PANTHER" id="PTHR43553">
    <property type="entry name" value="HEAVY METAL TRANSPORTER"/>
    <property type="match status" value="1"/>
</dbReference>
<evidence type="ECO:0000256" key="2">
    <source>
        <dbReference type="ARBA" id="ARBA00005417"/>
    </source>
</evidence>
<evidence type="ECO:0000256" key="5">
    <source>
        <dbReference type="ARBA" id="ARBA00022741"/>
    </source>
</evidence>
<dbReference type="Pfam" id="PF00005">
    <property type="entry name" value="ABC_tran"/>
    <property type="match status" value="2"/>
</dbReference>